<proteinExistence type="predicted"/>
<reference evidence="2" key="1">
    <citation type="submission" date="2020-09" db="EMBL/GenBank/DDBJ databases">
        <title>A new high-throughput screening method to detect antimicrobial volatiles from metagenomic clone libraries.</title>
        <authorList>
            <person name="Stocker F."/>
            <person name="Obermeier M."/>
            <person name="Resch K."/>
            <person name="Berg G."/>
            <person name="Mueller Bogota C.A."/>
        </authorList>
    </citation>
    <scope>NUCLEOTIDE SEQUENCE</scope>
</reference>
<name>A0A7L9QCS9_9ZZZZ</name>
<dbReference type="GO" id="GO:0019134">
    <property type="term" value="F:glucosamine-1-phosphate N-acetyltransferase activity"/>
    <property type="evidence" value="ECO:0007669"/>
    <property type="project" value="UniProtKB-EC"/>
</dbReference>
<dbReference type="GO" id="GO:0016779">
    <property type="term" value="F:nucleotidyltransferase activity"/>
    <property type="evidence" value="ECO:0007669"/>
    <property type="project" value="UniProtKB-ARBA"/>
</dbReference>
<accession>A0A7L9QCS9</accession>
<dbReference type="Gene3D" id="3.90.550.10">
    <property type="entry name" value="Spore Coat Polysaccharide Biosynthesis Protein SpsA, Chain A"/>
    <property type="match status" value="1"/>
</dbReference>
<keyword evidence="2" id="KW-0808">Transferase</keyword>
<dbReference type="EMBL" id="MW000468">
    <property type="protein sequence ID" value="QOL00424.1"/>
    <property type="molecule type" value="Genomic_DNA"/>
</dbReference>
<dbReference type="Pfam" id="PF12804">
    <property type="entry name" value="NTP_transf_3"/>
    <property type="match status" value="1"/>
</dbReference>
<gene>
    <name evidence="2" type="primary">glmU</name>
</gene>
<feature type="domain" description="MobA-like NTP transferase" evidence="1">
    <location>
        <begin position="2"/>
        <end position="158"/>
    </location>
</feature>
<dbReference type="EC" id="2.3.1.157" evidence="2"/>
<protein>
    <submittedName>
        <fullName evidence="2">Bifunctional protein GlmU</fullName>
        <ecNumber evidence="2">2.3.1.157</ecNumber>
    </submittedName>
</protein>
<dbReference type="PANTHER" id="PTHR43777">
    <property type="entry name" value="MOLYBDENUM COFACTOR CYTIDYLYLTRANSFERASE"/>
    <property type="match status" value="1"/>
</dbReference>
<keyword evidence="2" id="KW-0012">Acyltransferase</keyword>
<dbReference type="CDD" id="cd04182">
    <property type="entry name" value="GT_2_like_f"/>
    <property type="match status" value="1"/>
</dbReference>
<dbReference type="PANTHER" id="PTHR43777:SF1">
    <property type="entry name" value="MOLYBDENUM COFACTOR CYTIDYLYLTRANSFERASE"/>
    <property type="match status" value="1"/>
</dbReference>
<dbReference type="AlphaFoldDB" id="A0A7L9QCS9"/>
<dbReference type="InterPro" id="IPR025877">
    <property type="entry name" value="MobA-like_NTP_Trfase"/>
</dbReference>
<sequence>MLAAGLSRRWGADNKLLALVDGAPMIRRTVQAVLGSAVRPVIVVTGHEADAIIRALDGLAVGFAHATNYAEGMSASLKAAISAVPLDCAGALICLGDMPYVRPETLDRLAAAFDPSFGHAALIPSYQGERGNPVLLGRALFAGVASLSGDQGARPLLVAAGEYVAELPVDDSGVLRDVDRSEALDA</sequence>
<organism evidence="2">
    <name type="scientific">uncultured organism</name>
    <dbReference type="NCBI Taxonomy" id="155900"/>
    <lineage>
        <taxon>unclassified sequences</taxon>
        <taxon>environmental samples</taxon>
    </lineage>
</organism>
<evidence type="ECO:0000313" key="2">
    <source>
        <dbReference type="EMBL" id="QOL00424.1"/>
    </source>
</evidence>
<dbReference type="InterPro" id="IPR029044">
    <property type="entry name" value="Nucleotide-diphossugar_trans"/>
</dbReference>
<evidence type="ECO:0000259" key="1">
    <source>
        <dbReference type="Pfam" id="PF12804"/>
    </source>
</evidence>
<dbReference type="SUPFAM" id="SSF53448">
    <property type="entry name" value="Nucleotide-diphospho-sugar transferases"/>
    <property type="match status" value="1"/>
</dbReference>